<accession>A0A1M6A692</accession>
<gene>
    <name evidence="2" type="ORF">SAMN02745941_03628</name>
</gene>
<dbReference type="RefSeq" id="WP_073021795.1">
    <property type="nucleotide sequence ID" value="NZ_FQXU01000012.1"/>
</dbReference>
<proteinExistence type="predicted"/>
<dbReference type="EMBL" id="FQXU01000012">
    <property type="protein sequence ID" value="SHI31990.1"/>
    <property type="molecule type" value="Genomic_DNA"/>
</dbReference>
<evidence type="ECO:0000313" key="3">
    <source>
        <dbReference type="Proteomes" id="UP000184241"/>
    </source>
</evidence>
<evidence type="ECO:0008006" key="4">
    <source>
        <dbReference type="Google" id="ProtNLM"/>
    </source>
</evidence>
<dbReference type="AlphaFoldDB" id="A0A1M6A692"/>
<keyword evidence="1" id="KW-0472">Membrane</keyword>
<feature type="transmembrane region" description="Helical" evidence="1">
    <location>
        <begin position="155"/>
        <end position="176"/>
    </location>
</feature>
<organism evidence="2 3">
    <name type="scientific">Clostridium intestinale DSM 6191</name>
    <dbReference type="NCBI Taxonomy" id="1121320"/>
    <lineage>
        <taxon>Bacteria</taxon>
        <taxon>Bacillati</taxon>
        <taxon>Bacillota</taxon>
        <taxon>Clostridia</taxon>
        <taxon>Eubacteriales</taxon>
        <taxon>Clostridiaceae</taxon>
        <taxon>Clostridium</taxon>
    </lineage>
</organism>
<dbReference type="Pfam" id="PF06691">
    <property type="entry name" value="DUF1189"/>
    <property type="match status" value="1"/>
</dbReference>
<sequence>MKKMNVAEKFIKSIIDIKSYLVFLKERTSKAIIYILLLSIILGGIKGFNVSRNIQKAINETKNYLTENEDTFKLENGELTVGENPILIKEEGVLVLVDTSYTYDSFGQKNLSDLNLEKYINSVLIFKDRVIINNNGQQTVQKFSDITTNIYPRDIINILNAASIVWIFVLLIYTIGGFIGNLLWALIIALVGTVVSYIVKVKIKFKGLYRISLYSITLPVIIDTIFVSANVRVPMFSLIFLAVSMVYIYLALKLIKKEVTEEELFIIG</sequence>
<reference evidence="2 3" key="1">
    <citation type="submission" date="2016-11" db="EMBL/GenBank/DDBJ databases">
        <authorList>
            <person name="Jaros S."/>
            <person name="Januszkiewicz K."/>
            <person name="Wedrychowicz H."/>
        </authorList>
    </citation>
    <scope>NUCLEOTIDE SEQUENCE [LARGE SCALE GENOMIC DNA]</scope>
    <source>
        <strain evidence="2 3">DSM 6191</strain>
    </source>
</reference>
<feature type="transmembrane region" description="Helical" evidence="1">
    <location>
        <begin position="182"/>
        <end position="199"/>
    </location>
</feature>
<keyword evidence="1" id="KW-1133">Transmembrane helix</keyword>
<protein>
    <recommendedName>
        <fullName evidence="4">Maltodextrin utilization protein YvdJ</fullName>
    </recommendedName>
</protein>
<dbReference type="Proteomes" id="UP000184241">
    <property type="component" value="Unassembled WGS sequence"/>
</dbReference>
<evidence type="ECO:0000313" key="2">
    <source>
        <dbReference type="EMBL" id="SHI31990.1"/>
    </source>
</evidence>
<evidence type="ECO:0000256" key="1">
    <source>
        <dbReference type="SAM" id="Phobius"/>
    </source>
</evidence>
<feature type="transmembrane region" description="Helical" evidence="1">
    <location>
        <begin position="31"/>
        <end position="48"/>
    </location>
</feature>
<keyword evidence="1" id="KW-0812">Transmembrane</keyword>
<dbReference type="InterPro" id="IPR009574">
    <property type="entry name" value="DUF1189"/>
</dbReference>
<feature type="transmembrane region" description="Helical" evidence="1">
    <location>
        <begin position="235"/>
        <end position="252"/>
    </location>
</feature>
<feature type="transmembrane region" description="Helical" evidence="1">
    <location>
        <begin position="211"/>
        <end position="229"/>
    </location>
</feature>
<name>A0A1M6A692_9CLOT</name>